<dbReference type="OrthoDB" id="21225at2759"/>
<dbReference type="PROSITE" id="PS50109">
    <property type="entry name" value="HIS_KIN"/>
    <property type="match status" value="1"/>
</dbReference>
<feature type="compositionally biased region" description="Polar residues" evidence="6">
    <location>
        <begin position="587"/>
        <end position="611"/>
    </location>
</feature>
<dbReference type="CDD" id="cd00082">
    <property type="entry name" value="HisKA"/>
    <property type="match status" value="1"/>
</dbReference>
<feature type="region of interest" description="Disordered" evidence="6">
    <location>
        <begin position="586"/>
        <end position="615"/>
    </location>
</feature>
<dbReference type="PROSITE" id="PS50110">
    <property type="entry name" value="RESPONSE_REGULATORY"/>
    <property type="match status" value="1"/>
</dbReference>
<feature type="domain" description="Histidine kinase" evidence="8">
    <location>
        <begin position="399"/>
        <end position="725"/>
    </location>
</feature>
<evidence type="ECO:0000313" key="10">
    <source>
        <dbReference type="EMBL" id="CAK57235.1"/>
    </source>
</evidence>
<dbReference type="InterPro" id="IPR003661">
    <property type="entry name" value="HisK_dim/P_dom"/>
</dbReference>
<dbReference type="GO" id="GO:0009927">
    <property type="term" value="F:histidine phosphotransfer kinase activity"/>
    <property type="evidence" value="ECO:0000318"/>
    <property type="project" value="GO_Central"/>
</dbReference>
<dbReference type="GO" id="GO:0000160">
    <property type="term" value="P:phosphorelay signal transduction system"/>
    <property type="evidence" value="ECO:0000318"/>
    <property type="project" value="GO_Central"/>
</dbReference>
<feature type="region of interest" description="Disordered" evidence="6">
    <location>
        <begin position="547"/>
        <end position="567"/>
    </location>
</feature>
<dbReference type="SUPFAM" id="SSF52172">
    <property type="entry name" value="CheY-like"/>
    <property type="match status" value="1"/>
</dbReference>
<name>A0BFB8_PARTE</name>
<dbReference type="OMA" id="TIVQMHI"/>
<dbReference type="Pfam" id="PF02518">
    <property type="entry name" value="HATPase_c"/>
    <property type="match status" value="1"/>
</dbReference>
<dbReference type="InterPro" id="IPR036097">
    <property type="entry name" value="HisK_dim/P_sf"/>
</dbReference>
<feature type="transmembrane region" description="Helical" evidence="7">
    <location>
        <begin position="103"/>
        <end position="121"/>
    </location>
</feature>
<dbReference type="InterPro" id="IPR001789">
    <property type="entry name" value="Sig_transdc_resp-reg_receiver"/>
</dbReference>
<dbReference type="RefSeq" id="XP_001424633.1">
    <property type="nucleotide sequence ID" value="XM_001424596.1"/>
</dbReference>
<dbReference type="GO" id="GO:0005886">
    <property type="term" value="C:plasma membrane"/>
    <property type="evidence" value="ECO:0000318"/>
    <property type="project" value="GO_Central"/>
</dbReference>
<dbReference type="Gene3D" id="3.40.50.2300">
    <property type="match status" value="1"/>
</dbReference>
<evidence type="ECO:0000256" key="3">
    <source>
        <dbReference type="ARBA" id="ARBA00022679"/>
    </source>
</evidence>
<dbReference type="InterPro" id="IPR005467">
    <property type="entry name" value="His_kinase_dom"/>
</dbReference>
<keyword evidence="5" id="KW-0597">Phosphoprotein</keyword>
<evidence type="ECO:0000256" key="2">
    <source>
        <dbReference type="ARBA" id="ARBA00012438"/>
    </source>
</evidence>
<evidence type="ECO:0000256" key="7">
    <source>
        <dbReference type="SAM" id="Phobius"/>
    </source>
</evidence>
<protein>
    <recommendedName>
        <fullName evidence="2">histidine kinase</fullName>
        <ecNumber evidence="2">2.7.13.3</ecNumber>
    </recommendedName>
</protein>
<evidence type="ECO:0000256" key="4">
    <source>
        <dbReference type="ARBA" id="ARBA00022777"/>
    </source>
</evidence>
<dbReference type="Proteomes" id="UP000000600">
    <property type="component" value="Unassembled WGS sequence"/>
</dbReference>
<keyword evidence="4" id="KW-0418">Kinase</keyword>
<evidence type="ECO:0000259" key="8">
    <source>
        <dbReference type="PROSITE" id="PS50109"/>
    </source>
</evidence>
<dbReference type="InterPro" id="IPR011006">
    <property type="entry name" value="CheY-like_superfamily"/>
</dbReference>
<dbReference type="Gene3D" id="3.30.565.10">
    <property type="entry name" value="Histidine kinase-like ATPase, C-terminal domain"/>
    <property type="match status" value="1"/>
</dbReference>
<dbReference type="EC" id="2.7.13.3" evidence="2"/>
<keyword evidence="7" id="KW-1133">Transmembrane helix</keyword>
<dbReference type="InParanoid" id="A0BFB8"/>
<dbReference type="SMART" id="SM00387">
    <property type="entry name" value="HATPase_c"/>
    <property type="match status" value="1"/>
</dbReference>
<dbReference type="Gene3D" id="1.10.287.130">
    <property type="match status" value="1"/>
</dbReference>
<dbReference type="KEGG" id="ptm:GSPATT00028270001"/>
<dbReference type="Pfam" id="PF00512">
    <property type="entry name" value="HisKA"/>
    <property type="match status" value="1"/>
</dbReference>
<keyword evidence="7" id="KW-0812">Transmembrane</keyword>
<proteinExistence type="predicted"/>
<dbReference type="PANTHER" id="PTHR43047">
    <property type="entry name" value="TWO-COMPONENT HISTIDINE PROTEIN KINASE"/>
    <property type="match status" value="1"/>
</dbReference>
<dbReference type="SUPFAM" id="SSF47384">
    <property type="entry name" value="Homodimeric domain of signal transducing histidine kinase"/>
    <property type="match status" value="1"/>
</dbReference>
<dbReference type="GeneID" id="5010417"/>
<dbReference type="PANTHER" id="PTHR43047:SF72">
    <property type="entry name" value="OSMOSENSING HISTIDINE PROTEIN KINASE SLN1"/>
    <property type="match status" value="1"/>
</dbReference>
<dbReference type="CDD" id="cd17546">
    <property type="entry name" value="REC_hyHK_CKI1_RcsC-like"/>
    <property type="match status" value="1"/>
</dbReference>
<dbReference type="InterPro" id="IPR003594">
    <property type="entry name" value="HATPase_dom"/>
</dbReference>
<evidence type="ECO:0000256" key="5">
    <source>
        <dbReference type="PROSITE-ProRule" id="PRU00169"/>
    </source>
</evidence>
<keyword evidence="3" id="KW-0808">Transferase</keyword>
<feature type="transmembrane region" description="Helical" evidence="7">
    <location>
        <begin position="173"/>
        <end position="195"/>
    </location>
</feature>
<feature type="transmembrane region" description="Helical" evidence="7">
    <location>
        <begin position="133"/>
        <end position="153"/>
    </location>
</feature>
<keyword evidence="11" id="KW-1185">Reference proteome</keyword>
<evidence type="ECO:0000256" key="1">
    <source>
        <dbReference type="ARBA" id="ARBA00000085"/>
    </source>
</evidence>
<sequence length="940" mass="110206">MLVWLRKQKRQALEIYEDYNDSNYIDCQNELIISQFWPLFVTIMKIYLFYSIVLIMIKNIEGFASYNSQTITLYTYLIMLLPLAMIVYDRWIIQKLSKKQKVTLTQIIFIVMETLLQLYLSQLLMEYQSLQRVIGILLIFTIMLIVMATMNNFKLRLMILVKFFVYLGYKTEFTIFQCLFTYHVVFLNLLLVYYWDQQIMRLSKIKHFAEQSLRSIPTAVCILNSDCQQVLFSNRYMKKLIDKSNTKTKTILTKSVKQDYLFETQPSIMNNYDEIYLFFSQMFANMEEVKNQLPLDSSKFNLDNMDDEQLNLNQIIQYIIKTDKKTQGKIYTLRCQFIDRPEQVYDESQKVVIEVKMKTLLQYEDNKHATLINLYDISTNLKSIYYKNLNQFKSKVIRSISHELRTRLNAIQGMIQMVQSYNQKFDREVQTYLKAAFNNCRIQNFIIGSIIDYNLLRERQLPVKSDKIRINILIQEVIDLFKDEAELKNIKIKYEDKIQTNNYELLNSERFQSILVHIISNSIRFSKSDGLIQIRLLKDISNNYNNSNSNNNNSNNNNINNNNSYQTNSYIQVPDSKIQIHRHSKLQIPNSQSPQQQRLSGSEFNHDSSNNKQRRTYSKYKMASQFSSIGNLSTNLADVYLIEVKDNGLGMSADRLEQIRSLLNGEDFQVDRNSNDASTGMMLGLRASNQLIKNLSGKDDNLNYLSIDSEQDKGTIVQMHIKIRLISGENFSSELIIKESSVENEGIVHSYHNFNQKLSPWSTVTQIHGKILCQCENTFMIVDDEPYNLIVLESLLKKLQHQVVKAENGRHCIQLLEKMLEQFQEHKCKGYKGIIMDYQMPIMNGEEATKYITQILFLPIPIFGLTGFSGEDEINRLLDSGMREVYIKPITIRSLEDLISNISKSEYRSLDYVSNISQQFQFMDIEYAEEDKLVLEQSAH</sequence>
<dbReference type="Pfam" id="PF00072">
    <property type="entry name" value="Response_reg"/>
    <property type="match status" value="1"/>
</dbReference>
<reference evidence="10 11" key="1">
    <citation type="journal article" date="2006" name="Nature">
        <title>Global trends of whole-genome duplications revealed by the ciliate Paramecium tetraurelia.</title>
        <authorList>
            <consortium name="Genoscope"/>
            <person name="Aury J.-M."/>
            <person name="Jaillon O."/>
            <person name="Duret L."/>
            <person name="Noel B."/>
            <person name="Jubin C."/>
            <person name="Porcel B.M."/>
            <person name="Segurens B."/>
            <person name="Daubin V."/>
            <person name="Anthouard V."/>
            <person name="Aiach N."/>
            <person name="Arnaiz O."/>
            <person name="Billaut A."/>
            <person name="Beisson J."/>
            <person name="Blanc I."/>
            <person name="Bouhouche K."/>
            <person name="Camara F."/>
            <person name="Duharcourt S."/>
            <person name="Guigo R."/>
            <person name="Gogendeau D."/>
            <person name="Katinka M."/>
            <person name="Keller A.-M."/>
            <person name="Kissmehl R."/>
            <person name="Klotz C."/>
            <person name="Koll F."/>
            <person name="Le Moue A."/>
            <person name="Lepere C."/>
            <person name="Malinsky S."/>
            <person name="Nowacki M."/>
            <person name="Nowak J.K."/>
            <person name="Plattner H."/>
            <person name="Poulain J."/>
            <person name="Ruiz F."/>
            <person name="Serrano V."/>
            <person name="Zagulski M."/>
            <person name="Dessen P."/>
            <person name="Betermier M."/>
            <person name="Weissenbach J."/>
            <person name="Scarpelli C."/>
            <person name="Schachter V."/>
            <person name="Sperling L."/>
            <person name="Meyer E."/>
            <person name="Cohen J."/>
            <person name="Wincker P."/>
        </authorList>
    </citation>
    <scope>NUCLEOTIDE SEQUENCE [LARGE SCALE GENOMIC DNA]</scope>
    <source>
        <strain evidence="10 11">Stock d4-2</strain>
    </source>
</reference>
<dbReference type="SMART" id="SM00448">
    <property type="entry name" value="REC"/>
    <property type="match status" value="1"/>
</dbReference>
<dbReference type="EMBL" id="CT867990">
    <property type="protein sequence ID" value="CAK57235.1"/>
    <property type="molecule type" value="Genomic_DNA"/>
</dbReference>
<dbReference type="SMART" id="SM00388">
    <property type="entry name" value="HisKA"/>
    <property type="match status" value="1"/>
</dbReference>
<evidence type="ECO:0000259" key="9">
    <source>
        <dbReference type="PROSITE" id="PS50110"/>
    </source>
</evidence>
<evidence type="ECO:0000313" key="11">
    <source>
        <dbReference type="Proteomes" id="UP000000600"/>
    </source>
</evidence>
<feature type="domain" description="Response regulatory" evidence="9">
    <location>
        <begin position="778"/>
        <end position="903"/>
    </location>
</feature>
<dbReference type="InterPro" id="IPR036890">
    <property type="entry name" value="HATPase_C_sf"/>
</dbReference>
<feature type="modified residue" description="4-aspartylphosphate" evidence="5">
    <location>
        <position position="837"/>
    </location>
</feature>
<feature type="compositionally biased region" description="Low complexity" evidence="6">
    <location>
        <begin position="547"/>
        <end position="565"/>
    </location>
</feature>
<organism evidence="10 11">
    <name type="scientific">Paramecium tetraurelia</name>
    <dbReference type="NCBI Taxonomy" id="5888"/>
    <lineage>
        <taxon>Eukaryota</taxon>
        <taxon>Sar</taxon>
        <taxon>Alveolata</taxon>
        <taxon>Ciliophora</taxon>
        <taxon>Intramacronucleata</taxon>
        <taxon>Oligohymenophorea</taxon>
        <taxon>Peniculida</taxon>
        <taxon>Parameciidae</taxon>
        <taxon>Paramecium</taxon>
    </lineage>
</organism>
<dbReference type="GO" id="GO:0000155">
    <property type="term" value="F:phosphorelay sensor kinase activity"/>
    <property type="evidence" value="ECO:0000318"/>
    <property type="project" value="GO_Central"/>
</dbReference>
<evidence type="ECO:0000256" key="6">
    <source>
        <dbReference type="SAM" id="MobiDB-lite"/>
    </source>
</evidence>
<feature type="transmembrane region" description="Helical" evidence="7">
    <location>
        <begin position="36"/>
        <end position="57"/>
    </location>
</feature>
<comment type="catalytic activity">
    <reaction evidence="1">
        <text>ATP + protein L-histidine = ADP + protein N-phospho-L-histidine.</text>
        <dbReference type="EC" id="2.7.13.3"/>
    </reaction>
</comment>
<gene>
    <name evidence="10" type="ORF">GSPATT00028270001</name>
</gene>
<feature type="transmembrane region" description="Helical" evidence="7">
    <location>
        <begin position="73"/>
        <end position="91"/>
    </location>
</feature>
<keyword evidence="7" id="KW-0472">Membrane</keyword>
<dbReference type="HOGENOM" id="CLU_312274_0_0_1"/>
<dbReference type="STRING" id="5888.A0BFB8"/>
<dbReference type="SUPFAM" id="SSF55874">
    <property type="entry name" value="ATPase domain of HSP90 chaperone/DNA topoisomerase II/histidine kinase"/>
    <property type="match status" value="2"/>
</dbReference>
<accession>A0BFB8</accession>
<dbReference type="AlphaFoldDB" id="A0BFB8"/>